<protein>
    <recommendedName>
        <fullName evidence="3">Secreted protein</fullName>
    </recommendedName>
</protein>
<reference evidence="2" key="1">
    <citation type="journal article" date="2019" name="Int. J. Syst. Evol. Microbiol.">
        <title>The Global Catalogue of Microorganisms (GCM) 10K type strain sequencing project: providing services to taxonomists for standard genome sequencing and annotation.</title>
        <authorList>
            <consortium name="The Broad Institute Genomics Platform"/>
            <consortium name="The Broad Institute Genome Sequencing Center for Infectious Disease"/>
            <person name="Wu L."/>
            <person name="Ma J."/>
        </authorList>
    </citation>
    <scope>NUCLEOTIDE SEQUENCE [LARGE SCALE GENOMIC DNA]</scope>
    <source>
        <strain evidence="2">NBRC 105830</strain>
    </source>
</reference>
<comment type="caution">
    <text evidence="1">The sequence shown here is derived from an EMBL/GenBank/DDBJ whole genome shotgun (WGS) entry which is preliminary data.</text>
</comment>
<gene>
    <name evidence="1" type="ORF">GCM10025862_30950</name>
</gene>
<proteinExistence type="predicted"/>
<evidence type="ECO:0008006" key="3">
    <source>
        <dbReference type="Google" id="ProtNLM"/>
    </source>
</evidence>
<dbReference type="RefSeq" id="WP_284284773.1">
    <property type="nucleotide sequence ID" value="NZ_BSUJ01000001.1"/>
</dbReference>
<organism evidence="1 2">
    <name type="scientific">Arsenicicoccus piscis</name>
    <dbReference type="NCBI Taxonomy" id="673954"/>
    <lineage>
        <taxon>Bacteria</taxon>
        <taxon>Bacillati</taxon>
        <taxon>Actinomycetota</taxon>
        <taxon>Actinomycetes</taxon>
        <taxon>Micrococcales</taxon>
        <taxon>Intrasporangiaceae</taxon>
        <taxon>Arsenicicoccus</taxon>
    </lineage>
</organism>
<dbReference type="EMBL" id="BSUJ01000001">
    <property type="protein sequence ID" value="GMA21074.1"/>
    <property type="molecule type" value="Genomic_DNA"/>
</dbReference>
<dbReference type="Proteomes" id="UP001157109">
    <property type="component" value="Unassembled WGS sequence"/>
</dbReference>
<evidence type="ECO:0000313" key="1">
    <source>
        <dbReference type="EMBL" id="GMA21074.1"/>
    </source>
</evidence>
<keyword evidence="2" id="KW-1185">Reference proteome</keyword>
<evidence type="ECO:0000313" key="2">
    <source>
        <dbReference type="Proteomes" id="UP001157109"/>
    </source>
</evidence>
<accession>A0ABQ6HTP9</accession>
<sequence>MLGEPDVEASQVAASRAAAAVTSAPDGSVGGRKDLTADRCTADAKGAWSYTATLTNHQTTAQTYAITVSIVDGKTSTVYGTKALTATVQPKKSTPIKAERFYTKRIEGALCVTRVTRKAA</sequence>
<name>A0ABQ6HTP9_9MICO</name>